<feature type="transmembrane region" description="Helical" evidence="6">
    <location>
        <begin position="7"/>
        <end position="25"/>
    </location>
</feature>
<dbReference type="InterPro" id="IPR012902">
    <property type="entry name" value="N_methyl_site"/>
</dbReference>
<dbReference type="PANTHER" id="PTHR30093:SF44">
    <property type="entry name" value="TYPE II SECRETION SYSTEM CORE PROTEIN G"/>
    <property type="match status" value="1"/>
</dbReference>
<dbReference type="Gene3D" id="3.30.700.10">
    <property type="entry name" value="Glycoprotein, Type 4 Pilin"/>
    <property type="match status" value="1"/>
</dbReference>
<dbReference type="InterPro" id="IPR045584">
    <property type="entry name" value="Pilin-like"/>
</dbReference>
<dbReference type="EMBL" id="BSDY01000037">
    <property type="protein sequence ID" value="GLI58173.1"/>
    <property type="molecule type" value="Genomic_DNA"/>
</dbReference>
<dbReference type="GO" id="GO:0015627">
    <property type="term" value="C:type II protein secretion system complex"/>
    <property type="evidence" value="ECO:0007669"/>
    <property type="project" value="InterPro"/>
</dbReference>
<evidence type="ECO:0000256" key="1">
    <source>
        <dbReference type="ARBA" id="ARBA00004167"/>
    </source>
</evidence>
<organism evidence="7 8">
    <name type="scientific">Propionigenium maris DSM 9537</name>
    <dbReference type="NCBI Taxonomy" id="1123000"/>
    <lineage>
        <taxon>Bacteria</taxon>
        <taxon>Fusobacteriati</taxon>
        <taxon>Fusobacteriota</taxon>
        <taxon>Fusobacteriia</taxon>
        <taxon>Fusobacteriales</taxon>
        <taxon>Fusobacteriaceae</taxon>
        <taxon>Propionigenium</taxon>
    </lineage>
</organism>
<evidence type="ECO:0000256" key="4">
    <source>
        <dbReference type="ARBA" id="ARBA00022989"/>
    </source>
</evidence>
<gene>
    <name evidence="7" type="ORF">PM10SUCC1_36870</name>
</gene>
<evidence type="ECO:0000256" key="5">
    <source>
        <dbReference type="ARBA" id="ARBA00023136"/>
    </source>
</evidence>
<keyword evidence="4 6" id="KW-1133">Transmembrane helix</keyword>
<keyword evidence="5 6" id="KW-0472">Membrane</keyword>
<dbReference type="AlphaFoldDB" id="A0A9W6LPT3"/>
<keyword evidence="8" id="KW-1185">Reference proteome</keyword>
<keyword evidence="2" id="KW-0488">Methylation</keyword>
<dbReference type="Pfam" id="PF07963">
    <property type="entry name" value="N_methyl"/>
    <property type="match status" value="1"/>
</dbReference>
<dbReference type="RefSeq" id="WP_281837849.1">
    <property type="nucleotide sequence ID" value="NZ_BSDY01000037.1"/>
</dbReference>
<evidence type="ECO:0000256" key="6">
    <source>
        <dbReference type="SAM" id="Phobius"/>
    </source>
</evidence>
<evidence type="ECO:0008006" key="9">
    <source>
        <dbReference type="Google" id="ProtNLM"/>
    </source>
</evidence>
<dbReference type="NCBIfam" id="TIGR02532">
    <property type="entry name" value="IV_pilin_GFxxxE"/>
    <property type="match status" value="1"/>
</dbReference>
<accession>A0A9W6LPT3</accession>
<evidence type="ECO:0000313" key="7">
    <source>
        <dbReference type="EMBL" id="GLI58173.1"/>
    </source>
</evidence>
<dbReference type="Proteomes" id="UP001144471">
    <property type="component" value="Unassembled WGS sequence"/>
</dbReference>
<evidence type="ECO:0000313" key="8">
    <source>
        <dbReference type="Proteomes" id="UP001144471"/>
    </source>
</evidence>
<dbReference type="SUPFAM" id="SSF54523">
    <property type="entry name" value="Pili subunits"/>
    <property type="match status" value="1"/>
</dbReference>
<comment type="caution">
    <text evidence="7">The sequence shown here is derived from an EMBL/GenBank/DDBJ whole genome shotgun (WGS) entry which is preliminary data.</text>
</comment>
<protein>
    <recommendedName>
        <fullName evidence="9">Prepilin-type N-terminal cleavage/methylation domain-containing protein</fullName>
    </recommendedName>
</protein>
<dbReference type="GO" id="GO:0016020">
    <property type="term" value="C:membrane"/>
    <property type="evidence" value="ECO:0007669"/>
    <property type="project" value="UniProtKB-SubCell"/>
</dbReference>
<dbReference type="InterPro" id="IPR000983">
    <property type="entry name" value="Bac_GSPG_pilin"/>
</dbReference>
<name>A0A9W6LPT3_9FUSO</name>
<dbReference type="PANTHER" id="PTHR30093">
    <property type="entry name" value="GENERAL SECRETION PATHWAY PROTEIN G"/>
    <property type="match status" value="1"/>
</dbReference>
<sequence length="347" mass="38417">MKKGFTLIELMVVIGVIGLLASIVLPRFGDSTDAARAAQVHGNLHNIQEAIDMFNVGEGYYPKYGNDIGAGEDGNTFSETFEKYYSKGRMPETPAGGTDVSKNKIEREKVYKWGNDQLKGGWLYDEERGRLYARLVRNAYGQGNIWISDEELKEGVEAERNFKNISLKENHMWFTENFLDEFTFETSFKINGGGRMEIFLDVDSGGALTESGVPAVNPTGYMLRIHPIRGEMYLLKVNEYANVGDGKGKSPNTDGGKEEIIEKVDLKKLKPPIPNSVWQKNEVPISVDVKNTGNESKSLSMSIGGQKIQFTNGDTVKYPSTSQKTTVGVGTSKGRAMEVAEVTIKNK</sequence>
<keyword evidence="3 6" id="KW-0812">Transmembrane</keyword>
<dbReference type="PRINTS" id="PR00813">
    <property type="entry name" value="BCTERIALGSPG"/>
</dbReference>
<evidence type="ECO:0000256" key="2">
    <source>
        <dbReference type="ARBA" id="ARBA00022481"/>
    </source>
</evidence>
<reference evidence="7" key="1">
    <citation type="submission" date="2022-12" db="EMBL/GenBank/DDBJ databases">
        <title>Reference genome sequencing for broad-spectrum identification of bacterial and archaeal isolates by mass spectrometry.</title>
        <authorList>
            <person name="Sekiguchi Y."/>
            <person name="Tourlousse D.M."/>
        </authorList>
    </citation>
    <scope>NUCLEOTIDE SEQUENCE</scope>
    <source>
        <strain evidence="7">10succ1</strain>
    </source>
</reference>
<dbReference type="PROSITE" id="PS00409">
    <property type="entry name" value="PROKAR_NTER_METHYL"/>
    <property type="match status" value="1"/>
</dbReference>
<proteinExistence type="predicted"/>
<dbReference type="GO" id="GO:0015628">
    <property type="term" value="P:protein secretion by the type II secretion system"/>
    <property type="evidence" value="ECO:0007669"/>
    <property type="project" value="InterPro"/>
</dbReference>
<comment type="subcellular location">
    <subcellularLocation>
        <location evidence="1">Membrane</location>
        <topology evidence="1">Single-pass membrane protein</topology>
    </subcellularLocation>
</comment>
<evidence type="ECO:0000256" key="3">
    <source>
        <dbReference type="ARBA" id="ARBA00022692"/>
    </source>
</evidence>